<protein>
    <submittedName>
        <fullName evidence="6">Helix-turn-helix domain-containing protein</fullName>
    </submittedName>
</protein>
<dbReference type="CDD" id="cd06529">
    <property type="entry name" value="S24_LexA-like"/>
    <property type="match status" value="1"/>
</dbReference>
<dbReference type="SUPFAM" id="SSF51306">
    <property type="entry name" value="LexA/Signal peptidase"/>
    <property type="match status" value="1"/>
</dbReference>
<reference evidence="6 7" key="1">
    <citation type="submission" date="2019-08" db="EMBL/GenBank/DDBJ databases">
        <authorList>
            <person name="Wang G."/>
            <person name="Xu Z."/>
        </authorList>
    </citation>
    <scope>NUCLEOTIDE SEQUENCE [LARGE SCALE GENOMIC DNA]</scope>
    <source>
        <strain evidence="6 7">ZX</strain>
    </source>
</reference>
<keyword evidence="7" id="KW-1185">Reference proteome</keyword>
<evidence type="ECO:0000256" key="3">
    <source>
        <dbReference type="ARBA" id="ARBA00023163"/>
    </source>
</evidence>
<evidence type="ECO:0000259" key="5">
    <source>
        <dbReference type="Pfam" id="PF00717"/>
    </source>
</evidence>
<dbReference type="EMBL" id="VTOU01000003">
    <property type="protein sequence ID" value="TZG26482.1"/>
    <property type="molecule type" value="Genomic_DNA"/>
</dbReference>
<dbReference type="PANTHER" id="PTHR40661">
    <property type="match status" value="1"/>
</dbReference>
<dbReference type="InterPro" id="IPR015927">
    <property type="entry name" value="Peptidase_S24_S26A/B/C"/>
</dbReference>
<dbReference type="AlphaFoldDB" id="A0A5D9C5T9"/>
<dbReference type="PANTHER" id="PTHR40661:SF3">
    <property type="entry name" value="FELS-1 PROPHAGE TRANSCRIPTIONAL REGULATOR"/>
    <property type="match status" value="1"/>
</dbReference>
<keyword evidence="2" id="KW-0238">DNA-binding</keyword>
<dbReference type="Proteomes" id="UP000322077">
    <property type="component" value="Unassembled WGS sequence"/>
</dbReference>
<dbReference type="GO" id="GO:0003677">
    <property type="term" value="F:DNA binding"/>
    <property type="evidence" value="ECO:0007669"/>
    <property type="project" value="UniProtKB-KW"/>
</dbReference>
<feature type="region of interest" description="Disordered" evidence="4">
    <location>
        <begin position="1"/>
        <end position="28"/>
    </location>
</feature>
<evidence type="ECO:0000313" key="7">
    <source>
        <dbReference type="Proteomes" id="UP000322077"/>
    </source>
</evidence>
<organism evidence="6 7">
    <name type="scientific">Sphingomonas montanisoli</name>
    <dbReference type="NCBI Taxonomy" id="2606412"/>
    <lineage>
        <taxon>Bacteria</taxon>
        <taxon>Pseudomonadati</taxon>
        <taxon>Pseudomonadota</taxon>
        <taxon>Alphaproteobacteria</taxon>
        <taxon>Sphingomonadales</taxon>
        <taxon>Sphingomonadaceae</taxon>
        <taxon>Sphingomonas</taxon>
    </lineage>
</organism>
<accession>A0A5D9C5T9</accession>
<proteinExistence type="predicted"/>
<evidence type="ECO:0000256" key="1">
    <source>
        <dbReference type="ARBA" id="ARBA00023015"/>
    </source>
</evidence>
<sequence>MATSLQAKSCHSRNCDSRSHPQHGPMDIDGIKQAMKAQGIKQVRLANELGLTPDQVSKAMHGTRRFTAPEMDIIRRLLGEDQRASVPGAMDTRRIPVIGSVAAGNWREAIQEPLGTIPMPEEDMPSDAVALRVVGDSMDKVIGDGGIVVFVPSDRALYPDRYYVVLNAEGETTFKQFQADPARLVPCSTNPKHKDIMIHEGDFQIVGRVEWYAGRPPKVMR</sequence>
<dbReference type="Pfam" id="PF00717">
    <property type="entry name" value="Peptidase_S24"/>
    <property type="match status" value="1"/>
</dbReference>
<evidence type="ECO:0000256" key="2">
    <source>
        <dbReference type="ARBA" id="ARBA00023125"/>
    </source>
</evidence>
<dbReference type="SUPFAM" id="SSF47413">
    <property type="entry name" value="lambda repressor-like DNA-binding domains"/>
    <property type="match status" value="1"/>
</dbReference>
<name>A0A5D9C5T9_9SPHN</name>
<feature type="domain" description="Peptidase S24/S26A/S26B/S26C" evidence="5">
    <location>
        <begin position="96"/>
        <end position="209"/>
    </location>
</feature>
<evidence type="ECO:0000256" key="4">
    <source>
        <dbReference type="SAM" id="MobiDB-lite"/>
    </source>
</evidence>
<keyword evidence="3" id="KW-0804">Transcription</keyword>
<dbReference type="InterPro" id="IPR010982">
    <property type="entry name" value="Lambda_DNA-bd_dom_sf"/>
</dbReference>
<keyword evidence="1" id="KW-0805">Transcription regulation</keyword>
<evidence type="ECO:0000313" key="6">
    <source>
        <dbReference type="EMBL" id="TZG26482.1"/>
    </source>
</evidence>
<dbReference type="InterPro" id="IPR039418">
    <property type="entry name" value="LexA-like"/>
</dbReference>
<dbReference type="Gene3D" id="2.10.109.10">
    <property type="entry name" value="Umud Fragment, subunit A"/>
    <property type="match status" value="1"/>
</dbReference>
<comment type="caution">
    <text evidence="6">The sequence shown here is derived from an EMBL/GenBank/DDBJ whole genome shotgun (WGS) entry which is preliminary data.</text>
</comment>
<gene>
    <name evidence="6" type="ORF">FYJ91_16290</name>
</gene>
<dbReference type="InterPro" id="IPR036286">
    <property type="entry name" value="LexA/Signal_pep-like_sf"/>
</dbReference>